<reference evidence="4 5" key="1">
    <citation type="submission" date="2024-04" db="EMBL/GenBank/DDBJ databases">
        <title>Novel species of the genus Ideonella isolated from streams.</title>
        <authorList>
            <person name="Lu H."/>
        </authorList>
    </citation>
    <scope>NUCLEOTIDE SEQUENCE [LARGE SCALE GENOMIC DNA]</scope>
    <source>
        <strain evidence="4 5">BYS139W</strain>
    </source>
</reference>
<protein>
    <submittedName>
        <fullName evidence="4">Flavin reductase family protein</fullName>
        <ecNumber evidence="4">1.-.-.-</ecNumber>
    </submittedName>
</protein>
<dbReference type="EC" id="1.-.-.-" evidence="4"/>
<dbReference type="GO" id="GO:0016491">
    <property type="term" value="F:oxidoreductase activity"/>
    <property type="evidence" value="ECO:0007669"/>
    <property type="project" value="UniProtKB-KW"/>
</dbReference>
<evidence type="ECO:0000256" key="1">
    <source>
        <dbReference type="ARBA" id="ARBA00008898"/>
    </source>
</evidence>
<proteinExistence type="inferred from homology"/>
<dbReference type="SUPFAM" id="SSF50475">
    <property type="entry name" value="FMN-binding split barrel"/>
    <property type="match status" value="1"/>
</dbReference>
<evidence type="ECO:0000313" key="4">
    <source>
        <dbReference type="EMBL" id="MEK8027253.1"/>
    </source>
</evidence>
<keyword evidence="5" id="KW-1185">Reference proteome</keyword>
<dbReference type="InterPro" id="IPR050268">
    <property type="entry name" value="NADH-dep_flavin_reductase"/>
</dbReference>
<dbReference type="RefSeq" id="WP_341375030.1">
    <property type="nucleotide sequence ID" value="NZ_JBBUTF010000013.1"/>
</dbReference>
<organism evidence="4 5">
    <name type="scientific">Pseudaquabacterium rugosum</name>
    <dbReference type="NCBI Taxonomy" id="2984194"/>
    <lineage>
        <taxon>Bacteria</taxon>
        <taxon>Pseudomonadati</taxon>
        <taxon>Pseudomonadota</taxon>
        <taxon>Betaproteobacteria</taxon>
        <taxon>Burkholderiales</taxon>
        <taxon>Sphaerotilaceae</taxon>
        <taxon>Pseudaquabacterium</taxon>
    </lineage>
</organism>
<feature type="domain" description="Flavin reductase like" evidence="3">
    <location>
        <begin position="18"/>
        <end position="162"/>
    </location>
</feature>
<gene>
    <name evidence="4" type="ORF">AACH11_14905</name>
</gene>
<dbReference type="Pfam" id="PF01613">
    <property type="entry name" value="Flavin_Reduct"/>
    <property type="match status" value="1"/>
</dbReference>
<dbReference type="InterPro" id="IPR012349">
    <property type="entry name" value="Split_barrel_FMN-bd"/>
</dbReference>
<dbReference type="PANTHER" id="PTHR30466:SF11">
    <property type="entry name" value="FLAVIN-DEPENDENT MONOOXYGENASE, REDUCTASE SUBUNIT HSAB"/>
    <property type="match status" value="1"/>
</dbReference>
<comment type="similarity">
    <text evidence="1">Belongs to the non-flavoprotein flavin reductase family.</text>
</comment>
<dbReference type="Proteomes" id="UP001368500">
    <property type="component" value="Unassembled WGS sequence"/>
</dbReference>
<dbReference type="InterPro" id="IPR002563">
    <property type="entry name" value="Flavin_Rdtase-like_dom"/>
</dbReference>
<evidence type="ECO:0000256" key="2">
    <source>
        <dbReference type="ARBA" id="ARBA00023002"/>
    </source>
</evidence>
<evidence type="ECO:0000313" key="5">
    <source>
        <dbReference type="Proteomes" id="UP001368500"/>
    </source>
</evidence>
<name>A0ABU9BF71_9BURK</name>
<dbReference type="SMART" id="SM00903">
    <property type="entry name" value="Flavin_Reduct"/>
    <property type="match status" value="1"/>
</dbReference>
<dbReference type="Gene3D" id="2.30.110.10">
    <property type="entry name" value="Electron Transport, Fmn-binding Protein, Chain A"/>
    <property type="match status" value="1"/>
</dbReference>
<accession>A0ABU9BF71</accession>
<sequence length="170" mass="17761">MTEPVLQAPDATTLRQALGRYATGVALVCCRPDGAAPLGLTVNSFAALSLQPALVLWSLRCESTALPAFDAAGHFSVSVLGLAHQGLSQRFASREPDKFADGAWFDAPNTGAPLLADALALFECRTVSRQVIGDHVLYVGEVLGLSQRAGEPLLFQGGGYQRLALPGQGG</sequence>
<keyword evidence="2 4" id="KW-0560">Oxidoreductase</keyword>
<evidence type="ECO:0000259" key="3">
    <source>
        <dbReference type="SMART" id="SM00903"/>
    </source>
</evidence>
<dbReference type="PANTHER" id="PTHR30466">
    <property type="entry name" value="FLAVIN REDUCTASE"/>
    <property type="match status" value="1"/>
</dbReference>
<dbReference type="EMBL" id="JBBUTF010000013">
    <property type="protein sequence ID" value="MEK8027253.1"/>
    <property type="molecule type" value="Genomic_DNA"/>
</dbReference>
<comment type="caution">
    <text evidence="4">The sequence shown here is derived from an EMBL/GenBank/DDBJ whole genome shotgun (WGS) entry which is preliminary data.</text>
</comment>